<sequence>MSSPYPTSPRTRIKTFVTSNKDNTTKETTELIENKFAILEAEQILLREAEQVLRQNLHNSKEYPSDQNLLESPATETTTKFILPLEDSDEITKSSPSPVENNKSDAEPYSLNNTFTSKDYMKTFGERNEEDRKKFDQLKKREERYIGGHFQDQEANGRN</sequence>
<proteinExistence type="predicted"/>
<comment type="caution">
    <text evidence="2">The sequence shown here is derived from an EMBL/GenBank/DDBJ whole genome shotgun (WGS) entry which is preliminary data.</text>
</comment>
<gene>
    <name evidence="2" type="ORF">NQ317_018306</name>
</gene>
<evidence type="ECO:0000313" key="2">
    <source>
        <dbReference type="EMBL" id="KAJ8967449.1"/>
    </source>
</evidence>
<name>A0ABQ9IWB0_9CUCU</name>
<accession>A0ABQ9IWB0</accession>
<dbReference type="Proteomes" id="UP001162164">
    <property type="component" value="Unassembled WGS sequence"/>
</dbReference>
<protein>
    <submittedName>
        <fullName evidence="2">Uncharacterized protein</fullName>
    </submittedName>
</protein>
<evidence type="ECO:0000256" key="1">
    <source>
        <dbReference type="SAM" id="MobiDB-lite"/>
    </source>
</evidence>
<dbReference type="EMBL" id="JAPWTJ010002186">
    <property type="protein sequence ID" value="KAJ8967449.1"/>
    <property type="molecule type" value="Genomic_DNA"/>
</dbReference>
<evidence type="ECO:0000313" key="3">
    <source>
        <dbReference type="Proteomes" id="UP001162164"/>
    </source>
</evidence>
<keyword evidence="3" id="KW-1185">Reference proteome</keyword>
<reference evidence="2" key="1">
    <citation type="journal article" date="2023" name="Insect Mol. Biol.">
        <title>Genome sequencing provides insights into the evolution of gene families encoding plant cell wall-degrading enzymes in longhorned beetles.</title>
        <authorList>
            <person name="Shin N.R."/>
            <person name="Okamura Y."/>
            <person name="Kirsch R."/>
            <person name="Pauchet Y."/>
        </authorList>
    </citation>
    <scope>NUCLEOTIDE SEQUENCE</scope>
    <source>
        <strain evidence="2">MMC_N1</strain>
    </source>
</reference>
<feature type="region of interest" description="Disordered" evidence="1">
    <location>
        <begin position="85"/>
        <end position="137"/>
    </location>
</feature>
<feature type="compositionally biased region" description="Basic and acidic residues" evidence="1">
    <location>
        <begin position="119"/>
        <end position="137"/>
    </location>
</feature>
<organism evidence="2 3">
    <name type="scientific">Molorchus minor</name>
    <dbReference type="NCBI Taxonomy" id="1323400"/>
    <lineage>
        <taxon>Eukaryota</taxon>
        <taxon>Metazoa</taxon>
        <taxon>Ecdysozoa</taxon>
        <taxon>Arthropoda</taxon>
        <taxon>Hexapoda</taxon>
        <taxon>Insecta</taxon>
        <taxon>Pterygota</taxon>
        <taxon>Neoptera</taxon>
        <taxon>Endopterygota</taxon>
        <taxon>Coleoptera</taxon>
        <taxon>Polyphaga</taxon>
        <taxon>Cucujiformia</taxon>
        <taxon>Chrysomeloidea</taxon>
        <taxon>Cerambycidae</taxon>
        <taxon>Lamiinae</taxon>
        <taxon>Monochamini</taxon>
        <taxon>Molorchus</taxon>
    </lineage>
</organism>